<feature type="domain" description="SF3 helicase" evidence="18">
    <location>
        <begin position="399"/>
        <end position="563"/>
    </location>
</feature>
<evidence type="ECO:0000256" key="2">
    <source>
        <dbReference type="ARBA" id="ARBA00022518"/>
    </source>
</evidence>
<evidence type="ECO:0000256" key="3">
    <source>
        <dbReference type="ARBA" id="ARBA00022553"/>
    </source>
</evidence>
<dbReference type="Pfam" id="PF20450">
    <property type="entry name" value="PPV_E1_DBD"/>
    <property type="match status" value="1"/>
</dbReference>
<evidence type="ECO:0000256" key="15">
    <source>
        <dbReference type="HAMAP-Rule" id="MF_04000"/>
    </source>
</evidence>
<comment type="PTM">
    <text evidence="15">Phosphorylated.</text>
</comment>
<dbReference type="PIRSF" id="PIRSF003383">
    <property type="entry name" value="Rep_E1_papillomaV"/>
    <property type="match status" value="1"/>
</dbReference>
<dbReference type="GO" id="GO:0016887">
    <property type="term" value="F:ATP hydrolysis activity"/>
    <property type="evidence" value="ECO:0007669"/>
    <property type="project" value="RHEA"/>
</dbReference>
<evidence type="ECO:0000259" key="18">
    <source>
        <dbReference type="PROSITE" id="PS51206"/>
    </source>
</evidence>
<dbReference type="SUPFAM" id="SSF52540">
    <property type="entry name" value="P-loop containing nucleoside triphosphate hydrolases"/>
    <property type="match status" value="1"/>
</dbReference>
<feature type="modified residue" description="Phosphoserine; by host" evidence="15">
    <location>
        <position position="98"/>
    </location>
</feature>
<comment type="similarity">
    <text evidence="15 16">Belongs to the papillomaviridae E1 protein family.</text>
</comment>
<keyword evidence="15" id="KW-0832">Ubl conjugation</keyword>
<dbReference type="HAMAP" id="MF_04000">
    <property type="entry name" value="PPV_E1"/>
    <property type="match status" value="1"/>
</dbReference>
<dbReference type="Proteomes" id="UP000289625">
    <property type="component" value="Segment"/>
</dbReference>
<dbReference type="EC" id="5.6.2.4" evidence="15 16"/>
<dbReference type="InterPro" id="IPR037102">
    <property type="entry name" value="Znf_lg_T-Ag_D1_dom_sf"/>
</dbReference>
<comment type="caution">
    <text evidence="15">Lacks conserved residue(s) required for the propagation of feature annotation.</text>
</comment>
<dbReference type="Gene3D" id="1.10.10.510">
    <property type="entry name" value="Zinc finger, large T-antigen D1 domain"/>
    <property type="match status" value="1"/>
</dbReference>
<evidence type="ECO:0000256" key="10">
    <source>
        <dbReference type="ARBA" id="ARBA00023125"/>
    </source>
</evidence>
<keyword evidence="7 15" id="KW-0378">Hydrolase</keyword>
<evidence type="ECO:0000256" key="4">
    <source>
        <dbReference type="ARBA" id="ARBA00022562"/>
    </source>
</evidence>
<keyword evidence="3 15" id="KW-0597">Phosphoprotein</keyword>
<keyword evidence="6 15" id="KW-0547">Nucleotide-binding</keyword>
<dbReference type="Pfam" id="PF00524">
    <property type="entry name" value="PPV_E1_N"/>
    <property type="match status" value="1"/>
</dbReference>
<comment type="subunit">
    <text evidence="15">Can form hexamers. Interacts with E2 protein; this interaction increases E1 DNA binding specificity. Interacts with host DNA polymerase subunit POLA2. Interacts with host single stranded DNA-binding protein RPA1. Interacts with host TOP1; this interaction stimulates the enzymatic activity of TOP1.</text>
</comment>
<dbReference type="InterPro" id="IPR016393">
    <property type="entry name" value="Rep_E1_papillomaV"/>
</dbReference>
<dbReference type="SUPFAM" id="SSF55464">
    <property type="entry name" value="Origin of replication-binding domain, RBD-like"/>
    <property type="match status" value="1"/>
</dbReference>
<feature type="binding site" evidence="15">
    <location>
        <begin position="439"/>
        <end position="446"/>
    </location>
    <ligand>
        <name>ATP</name>
        <dbReference type="ChEBI" id="CHEBI:30616"/>
    </ligand>
</feature>
<keyword evidence="11 15" id="KW-0413">Isomerase</keyword>
<feature type="modified residue" description="Phosphoserine; by host" evidence="15">
    <location>
        <position position="88"/>
    </location>
</feature>
<keyword evidence="4 15" id="KW-1048">Host nucleus</keyword>
<keyword evidence="9 15" id="KW-0067">ATP-binding</keyword>
<evidence type="ECO:0000256" key="17">
    <source>
        <dbReference type="SAM" id="MobiDB-lite"/>
    </source>
</evidence>
<keyword evidence="10 15" id="KW-0238">DNA-binding</keyword>
<proteinExistence type="inferred from homology"/>
<reference evidence="19" key="1">
    <citation type="journal article" date="2018" name="MSphere">
        <title>Metagenomic Discovery of 83 New Human Papillomavirus Types in Patients with Immunodeficiency.</title>
        <authorList>
            <person name="Pastrana D.V."/>
            <person name="Peretti A."/>
            <person name="Welch N.L."/>
            <person name="Borgogna C."/>
            <person name="Olivero C."/>
            <person name="Badolato R."/>
            <person name="Notarangelo L.D."/>
            <person name="Gariglio M."/>
            <person name="FitzGerald P.C."/>
            <person name="McIntosh C.E."/>
            <person name="Reeves J."/>
            <person name="Starrett G.J."/>
            <person name="Bliskovsky V."/>
            <person name="Velez D."/>
            <person name="Brownell I."/>
            <person name="Yarchoan R."/>
            <person name="Wyvill K.M."/>
            <person name="Uldrick T.S."/>
            <person name="Maldarelli F."/>
            <person name="Lisco A."/>
            <person name="Sereti I."/>
            <person name="Gonzalez C.M."/>
            <person name="Androphy E.J."/>
            <person name="McBride A.A."/>
            <person name="Van Doorslaer K."/>
            <person name="Garcia F."/>
            <person name="Dvoretzky I."/>
            <person name="Liu J.S."/>
            <person name="Han J."/>
            <person name="Murphy P.M."/>
            <person name="McDermott D.H."/>
            <person name="Buck C.B."/>
        </authorList>
    </citation>
    <scope>NUCLEOTIDE SEQUENCE</scope>
    <source>
        <strain evidence="19">Gamma16_w27c04c</strain>
    </source>
</reference>
<evidence type="ECO:0000256" key="13">
    <source>
        <dbReference type="ARBA" id="ARBA00048988"/>
    </source>
</evidence>
<feature type="cross-link" description="Glycyl lysine isopeptide (Lys-Gly) (interchain with G-Cter in SUMO)" evidence="15">
    <location>
        <position position="520"/>
    </location>
</feature>
<comment type="function">
    <text evidence="14 15">ATP-dependent DNA 3'-5' helicase required for initiation of viral DNA replication. It forms a complex with the viral E2 protein. The E1-E2 complex binds to the replication origin which contains binding sites for both proteins. During the initial step, a dimer of E1 interacts with a dimer of protein E2 leading to a complex that binds the viral origin of replication with high specificity. Then, a second dimer of E1 displaces the E2 dimer in an ATP-dependent manner to form the E1 tetramer. Following this, two E1 monomers are added to each half of the site, which results in the formation of two E1 trimers on the viral ori. Subsequently, two hexamers will be created. The double hexamer acts as a bi-directional helicase machinery and unwinds the viral DNA and then recruits the host DNA polymerase to start replication.</text>
</comment>
<dbReference type="PROSITE" id="PS51206">
    <property type="entry name" value="SF3_HELICASE_1"/>
    <property type="match status" value="1"/>
</dbReference>
<keyword evidence="5 15" id="KW-0235">DNA replication</keyword>
<feature type="short sequence motif" description="Nuclear export signal" evidence="15">
    <location>
        <begin position="97"/>
        <end position="106"/>
    </location>
</feature>
<dbReference type="EMBL" id="MF588728">
    <property type="protein sequence ID" value="ATQ38437.1"/>
    <property type="molecule type" value="Genomic_DNA"/>
</dbReference>
<dbReference type="Pfam" id="PF00519">
    <property type="entry name" value="PPV_E1_C"/>
    <property type="match status" value="1"/>
</dbReference>
<evidence type="ECO:0000313" key="19">
    <source>
        <dbReference type="EMBL" id="ATQ38437.1"/>
    </source>
</evidence>
<accession>A0A2D2ALW0</accession>
<feature type="compositionally biased region" description="Basic and acidic residues" evidence="17">
    <location>
        <begin position="587"/>
        <end position="610"/>
    </location>
</feature>
<evidence type="ECO:0000256" key="9">
    <source>
        <dbReference type="ARBA" id="ARBA00022840"/>
    </source>
</evidence>
<protein>
    <recommendedName>
        <fullName evidence="15 16">Replication protein E1</fullName>
        <ecNumber evidence="15 16">5.6.2.4</ecNumber>
    </recommendedName>
    <alternativeName>
        <fullName evidence="15">ATP-dependent helicase E1</fullName>
    </alternativeName>
    <alternativeName>
        <fullName evidence="15">DNA 3'-5' helicase E1</fullName>
    </alternativeName>
</protein>
<keyword evidence="8 15" id="KW-0347">Helicase</keyword>
<feature type="region of interest" description="Disordered" evidence="17">
    <location>
        <begin position="586"/>
        <end position="610"/>
    </location>
</feature>
<evidence type="ECO:0000256" key="6">
    <source>
        <dbReference type="ARBA" id="ARBA00022741"/>
    </source>
</evidence>
<sequence>MGESTKGTDNLENLDESWFVVTEATCENELDTLEELFDESTDGSNISDLIDDDVDELDQGNSLALFNCQLSEDCENAISNLKRKYMKSPQQAAIANLSPRLEAIKLTPERKSKRRLFLQDSGIGDDEAACSSEQVENVEVNNEAENGGNLENGVADANRLLLLSNNRRATMLAKFKDYFQVPYTELTRMFKSNKTCGENWIVAVFAVSDEVLEASKVIFQQHCQFFQLITFTFTGLYVMQFSHAKNRETIIKLFSSLLNVQEHQLLCDPPKIKSVPAALWFYKKGITNLSYIYGAFPEWIVKHTMVNHQSAAAAENFDLSQMIQWAYDHNYIEESEIAYNYACLADVDSNAAAFLNSNSQVKYVRDCHSMVKLYKRQEMRDMTMSEWIFKCCDDCNDIEDWKVIIEFLKFQNINIVEFLTALRSLFKQIPKKNCLLIHGKPDTGKSYFCYSMVTFLRGKVISYMNRASVFWLQPLTDCKIGLLDDATMACWLFMDTNMRNALDGNVVCIDNKHKAPLQLKLPPLMVTSNIDVKKEPTLLYLHSRIMSFEFPNTMPFNNDGSPVYNITAKHWTCFFRKLSKQLDLTTEDQHESNGSKEPFRCTARGSDDTL</sequence>
<dbReference type="InterPro" id="IPR046832">
    <property type="entry name" value="PPV_E1_DBD"/>
</dbReference>
<keyword evidence="15" id="KW-1017">Isopeptide bond</keyword>
<comment type="function">
    <text evidence="16">ATP-dependent DNA helicase required for initiation of viral DNA replication. It forms a complex with the viral E2 protein. The E1-E2 complex binds to the replication origin which contains binding sites for both proteins.</text>
</comment>
<gene>
    <name evidence="15 19" type="primary">E1</name>
</gene>
<dbReference type="InterPro" id="IPR046935">
    <property type="entry name" value="PPV_E1_DBD_sf"/>
</dbReference>
<name>A0A2D2ALW0_9PAPI</name>
<comment type="PTM">
    <text evidence="15">Sumoylated.</text>
</comment>
<comment type="subcellular location">
    <subcellularLocation>
        <location evidence="1 15">Host nucleus</location>
    </subcellularLocation>
</comment>
<dbReference type="InterPro" id="IPR027417">
    <property type="entry name" value="P-loop_NTPase"/>
</dbReference>
<evidence type="ECO:0000256" key="11">
    <source>
        <dbReference type="ARBA" id="ARBA00023235"/>
    </source>
</evidence>
<evidence type="ECO:0000256" key="8">
    <source>
        <dbReference type="ARBA" id="ARBA00022806"/>
    </source>
</evidence>
<dbReference type="InterPro" id="IPR014015">
    <property type="entry name" value="Helicase_SF3_DNA-vir"/>
</dbReference>
<dbReference type="GO" id="GO:0005524">
    <property type="term" value="F:ATP binding"/>
    <property type="evidence" value="ECO:0007669"/>
    <property type="project" value="UniProtKB-UniRule"/>
</dbReference>
<evidence type="ECO:0000256" key="7">
    <source>
        <dbReference type="ARBA" id="ARBA00022801"/>
    </source>
</evidence>
<feature type="short sequence motif" description="Nuclear localization signal" evidence="15">
    <location>
        <begin position="82"/>
        <end position="84"/>
    </location>
</feature>
<evidence type="ECO:0000256" key="14">
    <source>
        <dbReference type="ARBA" id="ARBA00093297"/>
    </source>
</evidence>
<evidence type="ECO:0000256" key="16">
    <source>
        <dbReference type="PIRNR" id="PIRNR003383"/>
    </source>
</evidence>
<comment type="catalytic activity">
    <reaction evidence="13 15 16">
        <text>ATP + H2O = ADP + phosphate + H(+)</text>
        <dbReference type="Rhea" id="RHEA:13065"/>
        <dbReference type="ChEBI" id="CHEBI:15377"/>
        <dbReference type="ChEBI" id="CHEBI:15378"/>
        <dbReference type="ChEBI" id="CHEBI:30616"/>
        <dbReference type="ChEBI" id="CHEBI:43474"/>
        <dbReference type="ChEBI" id="CHEBI:456216"/>
        <dbReference type="EC" id="5.6.2.4"/>
    </reaction>
</comment>
<dbReference type="Gene3D" id="3.40.1310.10">
    <property type="match status" value="1"/>
</dbReference>
<comment type="catalytic activity">
    <reaction evidence="12 15">
        <text>Couples ATP hydrolysis with the unwinding of duplex DNA by translocating in the 3'-5' direction.</text>
        <dbReference type="EC" id="5.6.2.4"/>
    </reaction>
</comment>
<evidence type="ECO:0000256" key="1">
    <source>
        <dbReference type="ARBA" id="ARBA00004147"/>
    </source>
</evidence>
<dbReference type="GO" id="GO:0006260">
    <property type="term" value="P:DNA replication"/>
    <property type="evidence" value="ECO:0007669"/>
    <property type="project" value="UniProtKB-UniRule"/>
</dbReference>
<organism evidence="19">
    <name type="scientific">Gammapapillomavirus 16</name>
    <dbReference type="NCBI Taxonomy" id="1513261"/>
    <lineage>
        <taxon>Viruses</taxon>
        <taxon>Monodnaviria</taxon>
        <taxon>Shotokuvirae</taxon>
        <taxon>Cossaviricota</taxon>
        <taxon>Papovaviricetes</taxon>
        <taxon>Zurhausenvirales</taxon>
        <taxon>Papillomaviridae</taxon>
        <taxon>Firstpapillomavirinae</taxon>
        <taxon>Gammapapillomavirus</taxon>
    </lineage>
</organism>
<dbReference type="GO" id="GO:0003677">
    <property type="term" value="F:DNA binding"/>
    <property type="evidence" value="ECO:0007669"/>
    <property type="project" value="UniProtKB-UniRule"/>
</dbReference>
<dbReference type="Gene3D" id="3.40.50.300">
    <property type="entry name" value="P-loop containing nucleotide triphosphate hydrolases"/>
    <property type="match status" value="1"/>
</dbReference>
<evidence type="ECO:0000256" key="5">
    <source>
        <dbReference type="ARBA" id="ARBA00022705"/>
    </source>
</evidence>
<dbReference type="InterPro" id="IPR001177">
    <property type="entry name" value="PPV_DNA_helicase_E1_C"/>
</dbReference>
<dbReference type="InterPro" id="IPR014000">
    <property type="entry name" value="PPV_DNA_helicase_E1_N"/>
</dbReference>
<dbReference type="GO" id="GO:0042025">
    <property type="term" value="C:host cell nucleus"/>
    <property type="evidence" value="ECO:0007669"/>
    <property type="project" value="UniProtKB-SubCell"/>
</dbReference>
<dbReference type="GO" id="GO:0043138">
    <property type="term" value="F:3'-5' DNA helicase activity"/>
    <property type="evidence" value="ECO:0007669"/>
    <property type="project" value="UniProtKB-UniRule"/>
</dbReference>
<keyword evidence="2 15" id="KW-0244">Early protein</keyword>
<evidence type="ECO:0000256" key="12">
    <source>
        <dbReference type="ARBA" id="ARBA00034617"/>
    </source>
</evidence>